<dbReference type="SUPFAM" id="SSF51604">
    <property type="entry name" value="Enolase C-terminal domain-like"/>
    <property type="match status" value="1"/>
</dbReference>
<dbReference type="SUPFAM" id="SSF54826">
    <property type="entry name" value="Enolase N-terminal domain-like"/>
    <property type="match status" value="1"/>
</dbReference>
<dbReference type="CDD" id="cd03319">
    <property type="entry name" value="L-Ala-DL-Glu_epimerase"/>
    <property type="match status" value="1"/>
</dbReference>
<keyword evidence="3" id="KW-0479">Metal-binding</keyword>
<dbReference type="InterPro" id="IPR013342">
    <property type="entry name" value="Mandelate_racemase_C"/>
</dbReference>
<dbReference type="Gene3D" id="3.30.390.10">
    <property type="entry name" value="Enolase-like, N-terminal domain"/>
    <property type="match status" value="1"/>
</dbReference>
<dbReference type="SFLD" id="SFLDF00009">
    <property type="entry name" value="o-succinylbenzoate_synthase"/>
    <property type="match status" value="1"/>
</dbReference>
<dbReference type="Pfam" id="PF02746">
    <property type="entry name" value="MR_MLE_N"/>
    <property type="match status" value="1"/>
</dbReference>
<evidence type="ECO:0000256" key="4">
    <source>
        <dbReference type="ARBA" id="ARBA00022842"/>
    </source>
</evidence>
<dbReference type="InterPro" id="IPR029065">
    <property type="entry name" value="Enolase_C-like"/>
</dbReference>
<reference evidence="7 8" key="1">
    <citation type="submission" date="2020-07" db="EMBL/GenBank/DDBJ databases">
        <title>Gai3-2, isolated from salt lake.</title>
        <authorList>
            <person name="Cui H."/>
            <person name="Shi X."/>
        </authorList>
    </citation>
    <scope>NUCLEOTIDE SEQUENCE [LARGE SCALE GENOMIC DNA]</scope>
    <source>
        <strain evidence="7 8">Gai3-2</strain>
    </source>
</reference>
<dbReference type="OrthoDB" id="42605at2157"/>
<proteinExistence type="inferred from homology"/>
<dbReference type="SMART" id="SM00922">
    <property type="entry name" value="MR_MLE"/>
    <property type="match status" value="1"/>
</dbReference>
<dbReference type="Pfam" id="PF13378">
    <property type="entry name" value="MR_MLE_C"/>
    <property type="match status" value="1"/>
</dbReference>
<gene>
    <name evidence="7" type="ORF">HUG10_14435</name>
</gene>
<sequence>MTDERIVAVDVESLDLPLAEPFEIALGTQEHAENVLIRVETESGAVGWGEGSPIPHVTGETQAAAIESARAAVTLLEDEPVTAYRRLVGAVRAAIPGMVSASFAVETALLDAYCRTRGIPMSELFGGPPTTVETDLTIPIVPPRDAGDAAAAAADDGFEHLKVKTGGDVADDVARVVAVAESAPDAAVKVDANQGWTVPKSVRFAREVRDRGVDLALLEQPVRADDVTGLARVRDAVTVPVAADEAVFTPADALAVVRADAADVLNVKLGKSGPLDAAGIAAIAEAANLELMVGCMLESAIGIHASAHLVAGSGAFSYVDLDGNLLLAEDVADVEYGPEITIEGPGHGVTPRT</sequence>
<dbReference type="KEGG" id="halg:HUG10_14435"/>
<dbReference type="GeneID" id="56030054"/>
<comment type="similarity">
    <text evidence="2">Belongs to the mandelate racemase/muconate lactonizing enzyme family.</text>
</comment>
<dbReference type="AlphaFoldDB" id="A0A7D5GG04"/>
<evidence type="ECO:0000256" key="5">
    <source>
        <dbReference type="ARBA" id="ARBA00023235"/>
    </source>
</evidence>
<evidence type="ECO:0000259" key="6">
    <source>
        <dbReference type="SMART" id="SM00922"/>
    </source>
</evidence>
<organism evidence="7 8">
    <name type="scientific">Halorarum halophilum</name>
    <dbReference type="NCBI Taxonomy" id="2743090"/>
    <lineage>
        <taxon>Archaea</taxon>
        <taxon>Methanobacteriati</taxon>
        <taxon>Methanobacteriota</taxon>
        <taxon>Stenosarchaea group</taxon>
        <taxon>Halobacteria</taxon>
        <taxon>Halobacteriales</taxon>
        <taxon>Haloferacaceae</taxon>
        <taxon>Halorarum</taxon>
    </lineage>
</organism>
<dbReference type="Gene3D" id="3.20.20.120">
    <property type="entry name" value="Enolase-like C-terminal domain"/>
    <property type="match status" value="1"/>
</dbReference>
<dbReference type="PANTHER" id="PTHR48073:SF2">
    <property type="entry name" value="O-SUCCINYLBENZOATE SYNTHASE"/>
    <property type="match status" value="1"/>
</dbReference>
<evidence type="ECO:0000313" key="8">
    <source>
        <dbReference type="Proteomes" id="UP000509750"/>
    </source>
</evidence>
<keyword evidence="5" id="KW-0413">Isomerase</keyword>
<feature type="domain" description="Mandelate racemase/muconate lactonizing enzyme C-terminal" evidence="6">
    <location>
        <begin position="143"/>
        <end position="240"/>
    </location>
</feature>
<evidence type="ECO:0000256" key="3">
    <source>
        <dbReference type="ARBA" id="ARBA00022723"/>
    </source>
</evidence>
<dbReference type="RefSeq" id="WP_179170242.1">
    <property type="nucleotide sequence ID" value="NZ_CP058529.1"/>
</dbReference>
<comment type="cofactor">
    <cofactor evidence="1">
        <name>Mg(2+)</name>
        <dbReference type="ChEBI" id="CHEBI:18420"/>
    </cofactor>
</comment>
<keyword evidence="8" id="KW-1185">Reference proteome</keyword>
<dbReference type="InterPro" id="IPR013341">
    <property type="entry name" value="Mandelate_racemase_N_dom"/>
</dbReference>
<keyword evidence="4" id="KW-0460">Magnesium</keyword>
<evidence type="ECO:0000256" key="1">
    <source>
        <dbReference type="ARBA" id="ARBA00001946"/>
    </source>
</evidence>
<dbReference type="GO" id="GO:0046872">
    <property type="term" value="F:metal ion binding"/>
    <property type="evidence" value="ECO:0007669"/>
    <property type="project" value="UniProtKB-KW"/>
</dbReference>
<dbReference type="EMBL" id="CP058529">
    <property type="protein sequence ID" value="QLG28668.1"/>
    <property type="molecule type" value="Genomic_DNA"/>
</dbReference>
<dbReference type="PANTHER" id="PTHR48073">
    <property type="entry name" value="O-SUCCINYLBENZOATE SYNTHASE-RELATED"/>
    <property type="match status" value="1"/>
</dbReference>
<accession>A0A7D5GG04</accession>
<name>A0A7D5GG04_9EURY</name>
<dbReference type="SFLD" id="SFLDS00001">
    <property type="entry name" value="Enolase"/>
    <property type="match status" value="1"/>
</dbReference>
<evidence type="ECO:0000256" key="2">
    <source>
        <dbReference type="ARBA" id="ARBA00008031"/>
    </source>
</evidence>
<protein>
    <submittedName>
        <fullName evidence="7">Dipeptide epimerase</fullName>
    </submittedName>
</protein>
<evidence type="ECO:0000313" key="7">
    <source>
        <dbReference type="EMBL" id="QLG28668.1"/>
    </source>
</evidence>
<dbReference type="InterPro" id="IPR036849">
    <property type="entry name" value="Enolase-like_C_sf"/>
</dbReference>
<dbReference type="InterPro" id="IPR034603">
    <property type="entry name" value="Dipeptide_epimerase"/>
</dbReference>
<dbReference type="InterPro" id="IPR029017">
    <property type="entry name" value="Enolase-like_N"/>
</dbReference>
<dbReference type="SFLD" id="SFLDG00180">
    <property type="entry name" value="muconate_cycloisomerase"/>
    <property type="match status" value="1"/>
</dbReference>
<dbReference type="Proteomes" id="UP000509750">
    <property type="component" value="Chromosome"/>
</dbReference>
<dbReference type="GO" id="GO:0016855">
    <property type="term" value="F:racemase and epimerase activity, acting on amino acids and derivatives"/>
    <property type="evidence" value="ECO:0007669"/>
    <property type="project" value="InterPro"/>
</dbReference>